<keyword evidence="2" id="KW-1185">Reference proteome</keyword>
<accession>A0A558AJP9</accession>
<reference evidence="1 2" key="1">
    <citation type="submission" date="2019-07" db="EMBL/GenBank/DDBJ databases">
        <title>New species of Amycolatopsis and Streptomyces.</title>
        <authorList>
            <person name="Duangmal K."/>
            <person name="Teo W.F.A."/>
            <person name="Lipun K."/>
        </authorList>
    </citation>
    <scope>NUCLEOTIDE SEQUENCE [LARGE SCALE GENOMIC DNA]</scope>
    <source>
        <strain evidence="1 2">JCM 30562</strain>
    </source>
</reference>
<proteinExistence type="predicted"/>
<sequence length="319" mass="33083">MKTSTVLGIVLAVLFSFAGVATGAGYLWTRVDNDRPPVTKALPAEWPSKDGKALRPVPMPTGEMVAALPPDTAGQVLCQALSQERWEALLGGKTLREVQGAGCHLVTTTTDVTLALDAAPANLQDPSDVEVAGRPARLEFLPPKANTRLDVRVLDAPGTDQVKPYLRVGLSGSAPALDTLAESIATEVVQATTKPGPALPAAAEDGSIPAQRPAPAAIADLPWPMISWQLCTALTGRLGGTARPFADGRCAAHGIEAAYTDAVTPRVFPARLAGRPALVTDDMVAVKLTDGTAQELTFTGGGRSLEPLAEAVLPRLLAG</sequence>
<evidence type="ECO:0000313" key="1">
    <source>
        <dbReference type="EMBL" id="TVT24497.1"/>
    </source>
</evidence>
<comment type="caution">
    <text evidence="1">The sequence shown here is derived from an EMBL/GenBank/DDBJ whole genome shotgun (WGS) entry which is preliminary data.</text>
</comment>
<protein>
    <submittedName>
        <fullName evidence="1">Uncharacterized protein</fullName>
    </submittedName>
</protein>
<gene>
    <name evidence="1" type="ORF">FNH06_05865</name>
</gene>
<dbReference type="Proteomes" id="UP000318578">
    <property type="component" value="Unassembled WGS sequence"/>
</dbReference>
<organism evidence="1 2">
    <name type="scientific">Amycolatopsis acidiphila</name>
    <dbReference type="NCBI Taxonomy" id="715473"/>
    <lineage>
        <taxon>Bacteria</taxon>
        <taxon>Bacillati</taxon>
        <taxon>Actinomycetota</taxon>
        <taxon>Actinomycetes</taxon>
        <taxon>Pseudonocardiales</taxon>
        <taxon>Pseudonocardiaceae</taxon>
        <taxon>Amycolatopsis</taxon>
    </lineage>
</organism>
<dbReference type="AlphaFoldDB" id="A0A558AJP9"/>
<dbReference type="RefSeq" id="WP_144634808.1">
    <property type="nucleotide sequence ID" value="NZ_BNAX01000011.1"/>
</dbReference>
<evidence type="ECO:0000313" key="2">
    <source>
        <dbReference type="Proteomes" id="UP000318578"/>
    </source>
</evidence>
<name>A0A558AJP9_9PSEU</name>
<dbReference type="EMBL" id="VJZA01000006">
    <property type="protein sequence ID" value="TVT24497.1"/>
    <property type="molecule type" value="Genomic_DNA"/>
</dbReference>
<dbReference type="OrthoDB" id="3692187at2"/>